<dbReference type="Pfam" id="PF02936">
    <property type="entry name" value="COX4"/>
    <property type="match status" value="1"/>
</dbReference>
<dbReference type="FunFam" id="1.10.442.10:FF:000002">
    <property type="entry name" value="Cytochrome c oxidase subunit V"/>
    <property type="match status" value="1"/>
</dbReference>
<evidence type="ECO:0000256" key="5">
    <source>
        <dbReference type="ARBA" id="ARBA00022792"/>
    </source>
</evidence>
<dbReference type="GO" id="GO:0016491">
    <property type="term" value="F:oxidoreductase activity"/>
    <property type="evidence" value="ECO:0007669"/>
    <property type="project" value="UniProtKB-KW"/>
</dbReference>
<protein>
    <submittedName>
        <fullName evidence="12">Cytochrome c oxidase</fullName>
    </submittedName>
</protein>
<evidence type="ECO:0000256" key="1">
    <source>
        <dbReference type="ARBA" id="ARBA00004434"/>
    </source>
</evidence>
<comment type="caution">
    <text evidence="12">The sequence shown here is derived from an EMBL/GenBank/DDBJ whole genome shotgun (WGS) entry which is preliminary data.</text>
</comment>
<dbReference type="EMBL" id="JANBPT010000033">
    <property type="protein sequence ID" value="KAJ1929513.1"/>
    <property type="molecule type" value="Genomic_DNA"/>
</dbReference>
<evidence type="ECO:0000256" key="2">
    <source>
        <dbReference type="ARBA" id="ARBA00004673"/>
    </source>
</evidence>
<keyword evidence="7 11" id="KW-1133">Transmembrane helix</keyword>
<evidence type="ECO:0000313" key="13">
    <source>
        <dbReference type="Proteomes" id="UP001150569"/>
    </source>
</evidence>
<dbReference type="OrthoDB" id="186013at2759"/>
<dbReference type="Proteomes" id="UP001150569">
    <property type="component" value="Unassembled WGS sequence"/>
</dbReference>
<dbReference type="InterPro" id="IPR004203">
    <property type="entry name" value="Cyt_c_oxidase_su4_fam"/>
</dbReference>
<dbReference type="GO" id="GO:0045277">
    <property type="term" value="C:respiratory chain complex IV"/>
    <property type="evidence" value="ECO:0007669"/>
    <property type="project" value="InterPro"/>
</dbReference>
<comment type="similarity">
    <text evidence="3">Belongs to the cytochrome c oxidase IV family.</text>
</comment>
<proteinExistence type="inferred from homology"/>
<keyword evidence="10 11" id="KW-0472">Membrane</keyword>
<organism evidence="12 13">
    <name type="scientific">Tieghemiomyces parasiticus</name>
    <dbReference type="NCBI Taxonomy" id="78921"/>
    <lineage>
        <taxon>Eukaryota</taxon>
        <taxon>Fungi</taxon>
        <taxon>Fungi incertae sedis</taxon>
        <taxon>Zoopagomycota</taxon>
        <taxon>Kickxellomycotina</taxon>
        <taxon>Dimargaritomycetes</taxon>
        <taxon>Dimargaritales</taxon>
        <taxon>Dimargaritaceae</taxon>
        <taxon>Tieghemiomyces</taxon>
    </lineage>
</organism>
<evidence type="ECO:0000256" key="10">
    <source>
        <dbReference type="ARBA" id="ARBA00023136"/>
    </source>
</evidence>
<sequence length="182" mass="20037">MNRSLISATQALKATRQLSAGRRYATTVASTTNAAVAPNTSEAYLDMAKVPIASVEVSFNNWTKNQQSAIIDRLAELQKKNWKELSLEEKRAAYFVAFGPHSARTPRTLPGDNLKIFFGVVASVGASIALFAFMRSFADEPPRTMNPEWQEATNEYLREQKANPITGISSEGYKGKGMINTD</sequence>
<reference evidence="12" key="1">
    <citation type="submission" date="2022-07" db="EMBL/GenBank/DDBJ databases">
        <title>Phylogenomic reconstructions and comparative analyses of Kickxellomycotina fungi.</title>
        <authorList>
            <person name="Reynolds N.K."/>
            <person name="Stajich J.E."/>
            <person name="Barry K."/>
            <person name="Grigoriev I.V."/>
            <person name="Crous P."/>
            <person name="Smith M.E."/>
        </authorList>
    </citation>
    <scope>NUCLEOTIDE SEQUENCE</scope>
    <source>
        <strain evidence="12">RSA 861</strain>
    </source>
</reference>
<dbReference type="PANTHER" id="PTHR10707:SF10">
    <property type="entry name" value="CYTOCHROME C OXIDASE SUBUNIT 4"/>
    <property type="match status" value="1"/>
</dbReference>
<evidence type="ECO:0000256" key="6">
    <source>
        <dbReference type="ARBA" id="ARBA00022946"/>
    </source>
</evidence>
<evidence type="ECO:0000256" key="3">
    <source>
        <dbReference type="ARBA" id="ARBA00008135"/>
    </source>
</evidence>
<comment type="subcellular location">
    <subcellularLocation>
        <location evidence="1">Mitochondrion inner membrane</location>
        <topology evidence="1">Single-pass membrane protein</topology>
    </subcellularLocation>
</comment>
<evidence type="ECO:0000256" key="8">
    <source>
        <dbReference type="ARBA" id="ARBA00023002"/>
    </source>
</evidence>
<dbReference type="CDD" id="cd00922">
    <property type="entry name" value="Cyt_c_Oxidase_IV"/>
    <property type="match status" value="1"/>
</dbReference>
<dbReference type="GO" id="GO:0005743">
    <property type="term" value="C:mitochondrial inner membrane"/>
    <property type="evidence" value="ECO:0007669"/>
    <property type="project" value="UniProtKB-SubCell"/>
</dbReference>
<evidence type="ECO:0000256" key="7">
    <source>
        <dbReference type="ARBA" id="ARBA00022989"/>
    </source>
</evidence>
<evidence type="ECO:0000256" key="11">
    <source>
        <dbReference type="SAM" id="Phobius"/>
    </source>
</evidence>
<name>A0A9W8AL70_9FUNG</name>
<keyword evidence="9" id="KW-0496">Mitochondrion</keyword>
<dbReference type="SUPFAM" id="SSF81406">
    <property type="entry name" value="Mitochondrial cytochrome c oxidase subunit IV"/>
    <property type="match status" value="1"/>
</dbReference>
<evidence type="ECO:0000313" key="12">
    <source>
        <dbReference type="EMBL" id="KAJ1929513.1"/>
    </source>
</evidence>
<dbReference type="Gene3D" id="1.10.442.10">
    <property type="entry name" value="Cytochrome c oxidase subunit IV"/>
    <property type="match status" value="1"/>
</dbReference>
<keyword evidence="4 11" id="KW-0812">Transmembrane</keyword>
<keyword evidence="6" id="KW-0809">Transit peptide</keyword>
<keyword evidence="8" id="KW-0560">Oxidoreductase</keyword>
<keyword evidence="13" id="KW-1185">Reference proteome</keyword>
<dbReference type="PANTHER" id="PTHR10707">
    <property type="entry name" value="CYTOCHROME C OXIDASE SUBUNIT IV"/>
    <property type="match status" value="1"/>
</dbReference>
<evidence type="ECO:0000256" key="4">
    <source>
        <dbReference type="ARBA" id="ARBA00022692"/>
    </source>
</evidence>
<dbReference type="GO" id="GO:0006123">
    <property type="term" value="P:mitochondrial electron transport, cytochrome c to oxygen"/>
    <property type="evidence" value="ECO:0007669"/>
    <property type="project" value="InterPro"/>
</dbReference>
<dbReference type="AlphaFoldDB" id="A0A9W8AL70"/>
<comment type="pathway">
    <text evidence="2">Energy metabolism; oxidative phosphorylation.</text>
</comment>
<keyword evidence="5" id="KW-0999">Mitochondrion inner membrane</keyword>
<accession>A0A9W8AL70</accession>
<dbReference type="InterPro" id="IPR036639">
    <property type="entry name" value="Cyt_c_oxidase_su4_sf"/>
</dbReference>
<feature type="transmembrane region" description="Helical" evidence="11">
    <location>
        <begin position="116"/>
        <end position="138"/>
    </location>
</feature>
<evidence type="ECO:0000256" key="9">
    <source>
        <dbReference type="ARBA" id="ARBA00023128"/>
    </source>
</evidence>
<gene>
    <name evidence="12" type="primary">cox5_1</name>
    <name evidence="12" type="ORF">IWQ60_001125</name>
</gene>